<evidence type="ECO:0000256" key="12">
    <source>
        <dbReference type="ARBA" id="ARBA00023136"/>
    </source>
</evidence>
<evidence type="ECO:0000256" key="11">
    <source>
        <dbReference type="ARBA" id="ARBA00023128"/>
    </source>
</evidence>
<comment type="function">
    <text evidence="14">Cytoplasmic and mitochondrial threonylcarbamoyl-AMP synthase required for the formation of a threonylcarbamoyl group on adenosine at position 37 (t(6)A37) in tRNAs that read codons beginning with adenine. Catalyzes the conversion of L-threonine, HCO(3)(-)/CO(2) and ATP to give threonylcarbamoyl-AMP (TC-AMP) as the acyladenylate intermediate, with the release of diphosphate. Participates in t(6)A37 formation in cytoplasmic and mitochondrial tRNAs. May regulate the activity of some transporters.</text>
</comment>
<name>A0AA36D7W9_9BILA</name>
<feature type="non-terminal residue" evidence="17">
    <location>
        <position position="1"/>
    </location>
</feature>
<dbReference type="Pfam" id="PF01300">
    <property type="entry name" value="Sua5_yciO_yrdC"/>
    <property type="match status" value="1"/>
</dbReference>
<dbReference type="NCBIfam" id="TIGR00057">
    <property type="entry name" value="L-threonylcarbamoyladenylate synthase"/>
    <property type="match status" value="1"/>
</dbReference>
<dbReference type="EC" id="2.7.7.87" evidence="5"/>
<keyword evidence="12" id="KW-0472">Membrane</keyword>
<keyword evidence="18" id="KW-1185">Reference proteome</keyword>
<evidence type="ECO:0000256" key="6">
    <source>
        <dbReference type="ARBA" id="ARBA00015492"/>
    </source>
</evidence>
<dbReference type="InterPro" id="IPR017945">
    <property type="entry name" value="DHBP_synth_RibB-like_a/b_dom"/>
</dbReference>
<protein>
    <recommendedName>
        <fullName evidence="6">Threonylcarbamoyl-AMP synthase</fullName>
        <ecNumber evidence="5">2.7.7.87</ecNumber>
    </recommendedName>
</protein>
<comment type="catalytic activity">
    <reaction evidence="13">
        <text>L-threonine + hydrogencarbonate + ATP = L-threonylcarbamoyladenylate + diphosphate + H2O</text>
        <dbReference type="Rhea" id="RHEA:36407"/>
        <dbReference type="ChEBI" id="CHEBI:15377"/>
        <dbReference type="ChEBI" id="CHEBI:17544"/>
        <dbReference type="ChEBI" id="CHEBI:30616"/>
        <dbReference type="ChEBI" id="CHEBI:33019"/>
        <dbReference type="ChEBI" id="CHEBI:57926"/>
        <dbReference type="ChEBI" id="CHEBI:73682"/>
        <dbReference type="EC" id="2.7.7.87"/>
    </reaction>
</comment>
<evidence type="ECO:0000256" key="13">
    <source>
        <dbReference type="ARBA" id="ARBA00048366"/>
    </source>
</evidence>
<keyword evidence="11" id="KW-0496">Mitochondrion</keyword>
<evidence type="ECO:0000256" key="8">
    <source>
        <dbReference type="ARBA" id="ARBA00022490"/>
    </source>
</evidence>
<dbReference type="GO" id="GO:0005886">
    <property type="term" value="C:plasma membrane"/>
    <property type="evidence" value="ECO:0007669"/>
    <property type="project" value="UniProtKB-SubCell"/>
</dbReference>
<reference evidence="17" key="1">
    <citation type="submission" date="2023-06" db="EMBL/GenBank/DDBJ databases">
        <authorList>
            <person name="Delattre M."/>
        </authorList>
    </citation>
    <scope>NUCLEOTIDE SEQUENCE</scope>
    <source>
        <strain evidence="17">AF72</strain>
    </source>
</reference>
<dbReference type="GO" id="GO:0061710">
    <property type="term" value="F:L-threonylcarbamoyladenylate synthase"/>
    <property type="evidence" value="ECO:0007669"/>
    <property type="project" value="UniProtKB-EC"/>
</dbReference>
<keyword evidence="10" id="KW-0809">Transit peptide</keyword>
<evidence type="ECO:0000256" key="2">
    <source>
        <dbReference type="ARBA" id="ARBA00004202"/>
    </source>
</evidence>
<evidence type="ECO:0000256" key="4">
    <source>
        <dbReference type="ARBA" id="ARBA00007663"/>
    </source>
</evidence>
<dbReference type="GO" id="GO:0003725">
    <property type="term" value="F:double-stranded RNA binding"/>
    <property type="evidence" value="ECO:0007669"/>
    <property type="project" value="InterPro"/>
</dbReference>
<dbReference type="InterPro" id="IPR006070">
    <property type="entry name" value="Sua5-like_dom"/>
</dbReference>
<dbReference type="GO" id="GO:0006450">
    <property type="term" value="P:regulation of translational fidelity"/>
    <property type="evidence" value="ECO:0007669"/>
    <property type="project" value="TreeGrafter"/>
</dbReference>
<evidence type="ECO:0000259" key="16">
    <source>
        <dbReference type="PROSITE" id="PS51163"/>
    </source>
</evidence>
<evidence type="ECO:0000313" key="18">
    <source>
        <dbReference type="Proteomes" id="UP001177023"/>
    </source>
</evidence>
<comment type="subunit">
    <text evidence="15">Interacts with RSC1A1.</text>
</comment>
<dbReference type="Gene3D" id="3.90.870.10">
    <property type="entry name" value="DHBP synthase"/>
    <property type="match status" value="1"/>
</dbReference>
<evidence type="ECO:0000256" key="9">
    <source>
        <dbReference type="ARBA" id="ARBA00022679"/>
    </source>
</evidence>
<dbReference type="Proteomes" id="UP001177023">
    <property type="component" value="Unassembled WGS sequence"/>
</dbReference>
<comment type="caution">
    <text evidence="17">The sequence shown here is derived from an EMBL/GenBank/DDBJ whole genome shotgun (WGS) entry which is preliminary data.</text>
</comment>
<gene>
    <name evidence="17" type="ORF">MSPICULIGERA_LOCUS19599</name>
</gene>
<dbReference type="AlphaFoldDB" id="A0AA36D7W9"/>
<evidence type="ECO:0000256" key="1">
    <source>
        <dbReference type="ARBA" id="ARBA00004173"/>
    </source>
</evidence>
<sequence>MPLSHVAKVLRLSTETMDEIVEVACRILSSGGVVALPTDTLYGVTTVLEHTDKLYALKKRTADKPLGIFVPSATDVSRVAECSTVEVSLLRSLLPGPVTLIFDRGNALPVKFNPGVHAVGVRVPNSRFVQALTRRIGVPLAQTSANISGGPSPVQISDFEELFPEIDLVVDGGLIGDGKEAVGSTIVDLSRKGFYHIIREGCALLETSELLHQAGLKETDIDEIMALRNTSKI</sequence>
<dbReference type="FunFam" id="3.90.870.10:FF:000007">
    <property type="entry name" value="YrdC N6-threonylcarbamoyltransferase domain containing"/>
    <property type="match status" value="1"/>
</dbReference>
<keyword evidence="9" id="KW-0808">Transferase</keyword>
<dbReference type="EMBL" id="CATQJA010002663">
    <property type="protein sequence ID" value="CAJ0581439.1"/>
    <property type="molecule type" value="Genomic_DNA"/>
</dbReference>
<comment type="subcellular location">
    <subcellularLocation>
        <location evidence="2">Cell membrane</location>
        <topology evidence="2">Peripheral membrane protein</topology>
    </subcellularLocation>
    <subcellularLocation>
        <location evidence="3">Cytoplasm</location>
    </subcellularLocation>
    <subcellularLocation>
        <location evidence="1">Mitochondrion</location>
    </subcellularLocation>
</comment>
<feature type="domain" description="YrdC-like" evidence="16">
    <location>
        <begin position="18"/>
        <end position="203"/>
    </location>
</feature>
<dbReference type="GO" id="GO:0005739">
    <property type="term" value="C:mitochondrion"/>
    <property type="evidence" value="ECO:0007669"/>
    <property type="project" value="UniProtKB-SubCell"/>
</dbReference>
<dbReference type="SUPFAM" id="SSF55821">
    <property type="entry name" value="YrdC/RibB"/>
    <property type="match status" value="1"/>
</dbReference>
<evidence type="ECO:0000256" key="5">
    <source>
        <dbReference type="ARBA" id="ARBA00012584"/>
    </source>
</evidence>
<dbReference type="PANTHER" id="PTHR17490:SF10">
    <property type="entry name" value="THREONYLCARBAMOYL-AMP SYNTHASE"/>
    <property type="match status" value="1"/>
</dbReference>
<dbReference type="InterPro" id="IPR050156">
    <property type="entry name" value="TC-AMP_synthase_SUA5"/>
</dbReference>
<organism evidence="17 18">
    <name type="scientific">Mesorhabditis spiculigera</name>
    <dbReference type="NCBI Taxonomy" id="96644"/>
    <lineage>
        <taxon>Eukaryota</taxon>
        <taxon>Metazoa</taxon>
        <taxon>Ecdysozoa</taxon>
        <taxon>Nematoda</taxon>
        <taxon>Chromadorea</taxon>
        <taxon>Rhabditida</taxon>
        <taxon>Rhabditina</taxon>
        <taxon>Rhabditomorpha</taxon>
        <taxon>Rhabditoidea</taxon>
        <taxon>Rhabditidae</taxon>
        <taxon>Mesorhabditinae</taxon>
        <taxon>Mesorhabditis</taxon>
    </lineage>
</organism>
<comment type="similarity">
    <text evidence="4">Belongs to the SUA5 family.</text>
</comment>
<evidence type="ECO:0000256" key="10">
    <source>
        <dbReference type="ARBA" id="ARBA00022946"/>
    </source>
</evidence>
<accession>A0AA36D7W9</accession>
<keyword evidence="7" id="KW-1003">Cell membrane</keyword>
<dbReference type="PROSITE" id="PS51163">
    <property type="entry name" value="YRDC"/>
    <property type="match status" value="1"/>
</dbReference>
<evidence type="ECO:0000256" key="14">
    <source>
        <dbReference type="ARBA" id="ARBA00058524"/>
    </source>
</evidence>
<evidence type="ECO:0000256" key="3">
    <source>
        <dbReference type="ARBA" id="ARBA00004496"/>
    </source>
</evidence>
<evidence type="ECO:0000313" key="17">
    <source>
        <dbReference type="EMBL" id="CAJ0581439.1"/>
    </source>
</evidence>
<dbReference type="GO" id="GO:0000049">
    <property type="term" value="F:tRNA binding"/>
    <property type="evidence" value="ECO:0007669"/>
    <property type="project" value="TreeGrafter"/>
</dbReference>
<evidence type="ECO:0000256" key="15">
    <source>
        <dbReference type="ARBA" id="ARBA00063146"/>
    </source>
</evidence>
<evidence type="ECO:0000256" key="7">
    <source>
        <dbReference type="ARBA" id="ARBA00022475"/>
    </source>
</evidence>
<dbReference type="PANTHER" id="PTHR17490">
    <property type="entry name" value="SUA5"/>
    <property type="match status" value="1"/>
</dbReference>
<keyword evidence="8" id="KW-0963">Cytoplasm</keyword>
<proteinExistence type="inferred from homology"/>